<evidence type="ECO:0000313" key="2">
    <source>
        <dbReference type="Proteomes" id="UP001342631"/>
    </source>
</evidence>
<keyword evidence="2" id="KW-1185">Reference proteome</keyword>
<gene>
    <name evidence="1" type="ORF">ASNO1_68070</name>
</gene>
<dbReference type="InterPro" id="IPR045997">
    <property type="entry name" value="DUF5953"/>
</dbReference>
<reference evidence="1 2" key="1">
    <citation type="journal article" date="2024" name="Arch. Microbiol.">
        <title>Corallococcus caeni sp. nov., a novel myxobacterium isolated from activated sludge.</title>
        <authorList>
            <person name="Tomita S."/>
            <person name="Nakai R."/>
            <person name="Kuroda K."/>
            <person name="Kurashita H."/>
            <person name="Hatamoto M."/>
            <person name="Yamaguchi T."/>
            <person name="Narihiro T."/>
        </authorList>
    </citation>
    <scope>NUCLEOTIDE SEQUENCE [LARGE SCALE GENOMIC DNA]</scope>
    <source>
        <strain evidence="1 2">NO1</strain>
    </source>
</reference>
<dbReference type="Pfam" id="PF19378">
    <property type="entry name" value="DUF5953"/>
    <property type="match status" value="1"/>
</dbReference>
<name>A0ABQ6R2L4_9BACT</name>
<dbReference type="EMBL" id="BTTX01000008">
    <property type="protein sequence ID" value="GMU10553.1"/>
    <property type="molecule type" value="Genomic_DNA"/>
</dbReference>
<proteinExistence type="predicted"/>
<protein>
    <submittedName>
        <fullName evidence="1">Uncharacterized protein</fullName>
    </submittedName>
</protein>
<sequence length="58" mass="6434">MLCLKPCRKGQTRSRRTESGGWVVQLTDAPLDLDNPVHLDALLRAYERFPAIGGRSAP</sequence>
<evidence type="ECO:0000313" key="1">
    <source>
        <dbReference type="EMBL" id="GMU10553.1"/>
    </source>
</evidence>
<accession>A0ABQ6R2L4</accession>
<dbReference type="Proteomes" id="UP001342631">
    <property type="component" value="Unassembled WGS sequence"/>
</dbReference>
<organism evidence="1 2">
    <name type="scientific">Corallococcus caeni</name>
    <dbReference type="NCBI Taxonomy" id="3082388"/>
    <lineage>
        <taxon>Bacteria</taxon>
        <taxon>Pseudomonadati</taxon>
        <taxon>Myxococcota</taxon>
        <taxon>Myxococcia</taxon>
        <taxon>Myxococcales</taxon>
        <taxon>Cystobacterineae</taxon>
        <taxon>Myxococcaceae</taxon>
        <taxon>Corallococcus</taxon>
    </lineage>
</organism>
<comment type="caution">
    <text evidence="1">The sequence shown here is derived from an EMBL/GenBank/DDBJ whole genome shotgun (WGS) entry which is preliminary data.</text>
</comment>